<comment type="caution">
    <text evidence="5">The sequence shown here is derived from an EMBL/GenBank/DDBJ whole genome shotgun (WGS) entry which is preliminary data.</text>
</comment>
<feature type="compositionally biased region" description="Basic and acidic residues" evidence="4">
    <location>
        <begin position="75"/>
        <end position="89"/>
    </location>
</feature>
<feature type="compositionally biased region" description="Polar residues" evidence="4">
    <location>
        <begin position="111"/>
        <end position="128"/>
    </location>
</feature>
<feature type="compositionally biased region" description="Low complexity" evidence="4">
    <location>
        <begin position="151"/>
        <end position="164"/>
    </location>
</feature>
<gene>
    <name evidence="5" type="ORF">Ddye_007930</name>
</gene>
<dbReference type="GO" id="GO:0010112">
    <property type="term" value="P:regulation of systemic acquired resistance"/>
    <property type="evidence" value="ECO:0007669"/>
    <property type="project" value="InterPro"/>
</dbReference>
<dbReference type="AlphaFoldDB" id="A0AAD9XLH0"/>
<name>A0AAD9XLH0_9ROSI</name>
<reference evidence="5" key="1">
    <citation type="journal article" date="2023" name="Plant J.">
        <title>Genome sequences and population genomics provide insights into the demographic history, inbreeding, and mutation load of two 'living fossil' tree species of Dipteronia.</title>
        <authorList>
            <person name="Feng Y."/>
            <person name="Comes H.P."/>
            <person name="Chen J."/>
            <person name="Zhu S."/>
            <person name="Lu R."/>
            <person name="Zhang X."/>
            <person name="Li P."/>
            <person name="Qiu J."/>
            <person name="Olsen K.M."/>
            <person name="Qiu Y."/>
        </authorList>
    </citation>
    <scope>NUCLEOTIDE SEQUENCE</scope>
    <source>
        <strain evidence="5">KIB01</strain>
    </source>
</reference>
<sequence>MDMENINDRKKRKMENEEEEEENEENEEEKMEQFYALLRNTKDVRDRLRSGSTSSTGLHGSPIPSMEINNNNNNNKHDQEKKTQLEEKALSAVWNPSFQPEDFMEDRNVIAKSNTANLGSTSSTQLAASQEEKEEEPQQQQEEDDKKDGGNDNNNLDLDLNLSL</sequence>
<protein>
    <submittedName>
        <fullName evidence="5">Uncharacterized protein</fullName>
    </submittedName>
</protein>
<evidence type="ECO:0000313" key="5">
    <source>
        <dbReference type="EMBL" id="KAK2661397.1"/>
    </source>
</evidence>
<evidence type="ECO:0000313" key="6">
    <source>
        <dbReference type="Proteomes" id="UP001280121"/>
    </source>
</evidence>
<dbReference type="Pfam" id="PF15699">
    <property type="entry name" value="NPR1_interact"/>
    <property type="match status" value="1"/>
</dbReference>
<feature type="compositionally biased region" description="Acidic residues" evidence="4">
    <location>
        <begin position="132"/>
        <end position="143"/>
    </location>
</feature>
<keyword evidence="3" id="KW-0539">Nucleus</keyword>
<evidence type="ECO:0000256" key="2">
    <source>
        <dbReference type="ARBA" id="ARBA00009937"/>
    </source>
</evidence>
<dbReference type="GO" id="GO:0005634">
    <property type="term" value="C:nucleus"/>
    <property type="evidence" value="ECO:0007669"/>
    <property type="project" value="UniProtKB-SubCell"/>
</dbReference>
<accession>A0AAD9XLH0</accession>
<dbReference type="EMBL" id="JANJYI010000002">
    <property type="protein sequence ID" value="KAK2661397.1"/>
    <property type="molecule type" value="Genomic_DNA"/>
</dbReference>
<dbReference type="PANTHER" id="PTHR33669:SF26">
    <property type="entry name" value="PROTEIN NIM1-INTERACTING 3"/>
    <property type="match status" value="1"/>
</dbReference>
<feature type="compositionally biased region" description="Basic and acidic residues" evidence="4">
    <location>
        <begin position="40"/>
        <end position="49"/>
    </location>
</feature>
<proteinExistence type="inferred from homology"/>
<dbReference type="Proteomes" id="UP001280121">
    <property type="component" value="Unassembled WGS sequence"/>
</dbReference>
<dbReference type="PANTHER" id="PTHR33669">
    <property type="entry name" value="PROTEIN NEGATIVE REGULATOR OF RESISTANCE"/>
    <property type="match status" value="1"/>
</dbReference>
<evidence type="ECO:0000256" key="1">
    <source>
        <dbReference type="ARBA" id="ARBA00004123"/>
    </source>
</evidence>
<feature type="compositionally biased region" description="Acidic residues" evidence="4">
    <location>
        <begin position="16"/>
        <end position="30"/>
    </location>
</feature>
<evidence type="ECO:0000256" key="3">
    <source>
        <dbReference type="ARBA" id="ARBA00023242"/>
    </source>
</evidence>
<feature type="region of interest" description="Disordered" evidence="4">
    <location>
        <begin position="1"/>
        <end position="164"/>
    </location>
</feature>
<dbReference type="InterPro" id="IPR031425">
    <property type="entry name" value="NPR1/NH1-interacting"/>
</dbReference>
<keyword evidence="6" id="KW-1185">Reference proteome</keyword>
<evidence type="ECO:0000256" key="4">
    <source>
        <dbReference type="SAM" id="MobiDB-lite"/>
    </source>
</evidence>
<comment type="similarity">
    <text evidence="2">Belongs to the NPR1-interactor family.</text>
</comment>
<comment type="subcellular location">
    <subcellularLocation>
        <location evidence="1">Nucleus</location>
    </subcellularLocation>
</comment>
<organism evidence="5 6">
    <name type="scientific">Dipteronia dyeriana</name>
    <dbReference type="NCBI Taxonomy" id="168575"/>
    <lineage>
        <taxon>Eukaryota</taxon>
        <taxon>Viridiplantae</taxon>
        <taxon>Streptophyta</taxon>
        <taxon>Embryophyta</taxon>
        <taxon>Tracheophyta</taxon>
        <taxon>Spermatophyta</taxon>
        <taxon>Magnoliopsida</taxon>
        <taxon>eudicotyledons</taxon>
        <taxon>Gunneridae</taxon>
        <taxon>Pentapetalae</taxon>
        <taxon>rosids</taxon>
        <taxon>malvids</taxon>
        <taxon>Sapindales</taxon>
        <taxon>Sapindaceae</taxon>
        <taxon>Hippocastanoideae</taxon>
        <taxon>Acereae</taxon>
        <taxon>Dipteronia</taxon>
    </lineage>
</organism>